<accession>A0ABS4ULP0</accession>
<organism evidence="1 2">
    <name type="scientific">Kribbella aluminosa</name>
    <dbReference type="NCBI Taxonomy" id="416017"/>
    <lineage>
        <taxon>Bacteria</taxon>
        <taxon>Bacillati</taxon>
        <taxon>Actinomycetota</taxon>
        <taxon>Actinomycetes</taxon>
        <taxon>Propionibacteriales</taxon>
        <taxon>Kribbellaceae</taxon>
        <taxon>Kribbella</taxon>
    </lineage>
</organism>
<sequence length="237" mass="25263">MGVLLPKTLAVLQLSTEARELGPMFLRRDHDHDHQPDSGAGRDNLDWPADERLLLSLAMWGDLGAAGAVCDRHGAALFQLACSILGDHDDAESVVVDVIVDACTRTDATRLGVSLRHELARLTYARCLRLGSADERRAGELSDWLRDAEGSAATTMAELIAGQQRVAIALVGLGEYTCRDAAALIGTSEAAVADLVSAGLRDINSRGTAAIDRRRSDSGVGLTCRLRSGVSARIHKL</sequence>
<dbReference type="EMBL" id="JAGINT010000001">
    <property type="protein sequence ID" value="MBP2352582.1"/>
    <property type="molecule type" value="Genomic_DNA"/>
</dbReference>
<evidence type="ECO:0000313" key="1">
    <source>
        <dbReference type="EMBL" id="MBP2352582.1"/>
    </source>
</evidence>
<comment type="caution">
    <text evidence="1">The sequence shown here is derived from an EMBL/GenBank/DDBJ whole genome shotgun (WGS) entry which is preliminary data.</text>
</comment>
<gene>
    <name evidence="1" type="ORF">JOF29_003665</name>
</gene>
<proteinExistence type="predicted"/>
<keyword evidence="1" id="KW-0804">Transcription</keyword>
<keyword evidence="2" id="KW-1185">Reference proteome</keyword>
<name>A0ABS4ULP0_9ACTN</name>
<dbReference type="Gene3D" id="1.20.140.160">
    <property type="match status" value="1"/>
</dbReference>
<protein>
    <submittedName>
        <fullName evidence="1">DNA-directed RNA polymerase specialized sigma24 family protein</fullName>
    </submittedName>
</protein>
<dbReference type="InterPro" id="IPR013325">
    <property type="entry name" value="RNA_pol_sigma_r2"/>
</dbReference>
<dbReference type="Proteomes" id="UP000755585">
    <property type="component" value="Unassembled WGS sequence"/>
</dbReference>
<keyword evidence="1" id="KW-0240">DNA-directed RNA polymerase</keyword>
<dbReference type="GO" id="GO:0000428">
    <property type="term" value="C:DNA-directed RNA polymerase complex"/>
    <property type="evidence" value="ECO:0007669"/>
    <property type="project" value="UniProtKB-KW"/>
</dbReference>
<dbReference type="SUPFAM" id="SSF88946">
    <property type="entry name" value="Sigma2 domain of RNA polymerase sigma factors"/>
    <property type="match status" value="1"/>
</dbReference>
<dbReference type="RefSeq" id="WP_209695311.1">
    <property type="nucleotide sequence ID" value="NZ_BAAAVU010000014.1"/>
</dbReference>
<evidence type="ECO:0000313" key="2">
    <source>
        <dbReference type="Proteomes" id="UP000755585"/>
    </source>
</evidence>
<reference evidence="1 2" key="1">
    <citation type="submission" date="2021-03" db="EMBL/GenBank/DDBJ databases">
        <title>Sequencing the genomes of 1000 actinobacteria strains.</title>
        <authorList>
            <person name="Klenk H.-P."/>
        </authorList>
    </citation>
    <scope>NUCLEOTIDE SEQUENCE [LARGE SCALE GENOMIC DNA]</scope>
    <source>
        <strain evidence="1 2">DSM 18824</strain>
    </source>
</reference>